<dbReference type="OrthoDB" id="9808768at2"/>
<evidence type="ECO:0000256" key="2">
    <source>
        <dbReference type="ARBA" id="ARBA00022490"/>
    </source>
</evidence>
<dbReference type="Proteomes" id="UP000282977">
    <property type="component" value="Unassembled WGS sequence"/>
</dbReference>
<dbReference type="NCBIfam" id="TIGR02168">
    <property type="entry name" value="SMC_prok_B"/>
    <property type="match status" value="1"/>
</dbReference>
<keyword evidence="10" id="KW-1185">Reference proteome</keyword>
<comment type="subcellular location">
    <subcellularLocation>
        <location evidence="1 7">Cytoplasm</location>
    </subcellularLocation>
</comment>
<reference evidence="9 10" key="1">
    <citation type="submission" date="2019-01" db="EMBL/GenBank/DDBJ databases">
        <authorList>
            <person name="Chen W.-M."/>
        </authorList>
    </citation>
    <scope>NUCLEOTIDE SEQUENCE [LARGE SCALE GENOMIC DNA]</scope>
    <source>
        <strain evidence="9 10">TLA-22</strain>
    </source>
</reference>
<dbReference type="InterPro" id="IPR027417">
    <property type="entry name" value="P-loop_NTPase"/>
</dbReference>
<protein>
    <recommendedName>
        <fullName evidence="7">Chromosome partition protein Smc</fullName>
    </recommendedName>
</protein>
<dbReference type="AlphaFoldDB" id="A0A437JC28"/>
<comment type="similarity">
    <text evidence="7">Belongs to the SMC family.</text>
</comment>
<feature type="coiled-coil region" evidence="7">
    <location>
        <begin position="302"/>
        <end position="496"/>
    </location>
</feature>
<keyword evidence="2 7" id="KW-0963">Cytoplasm</keyword>
<evidence type="ECO:0000256" key="6">
    <source>
        <dbReference type="ARBA" id="ARBA00023125"/>
    </source>
</evidence>
<evidence type="ECO:0000256" key="1">
    <source>
        <dbReference type="ARBA" id="ARBA00004496"/>
    </source>
</evidence>
<evidence type="ECO:0000313" key="10">
    <source>
        <dbReference type="Proteomes" id="UP000282977"/>
    </source>
</evidence>
<dbReference type="SUPFAM" id="SSF52540">
    <property type="entry name" value="P-loop containing nucleoside triphosphate hydrolases"/>
    <property type="match status" value="1"/>
</dbReference>
<dbReference type="RefSeq" id="WP_127689035.1">
    <property type="nucleotide sequence ID" value="NZ_RZUL01000001.1"/>
</dbReference>
<dbReference type="GO" id="GO:0016887">
    <property type="term" value="F:ATP hydrolysis activity"/>
    <property type="evidence" value="ECO:0007669"/>
    <property type="project" value="InterPro"/>
</dbReference>
<evidence type="ECO:0000313" key="9">
    <source>
        <dbReference type="EMBL" id="RVT43496.1"/>
    </source>
</evidence>
<dbReference type="GO" id="GO:0003677">
    <property type="term" value="F:DNA binding"/>
    <property type="evidence" value="ECO:0007669"/>
    <property type="project" value="UniProtKB-UniRule"/>
</dbReference>
<keyword evidence="4 7" id="KW-0067">ATP-binding</keyword>
<dbReference type="PIRSF" id="PIRSF005719">
    <property type="entry name" value="SMC"/>
    <property type="match status" value="1"/>
</dbReference>
<dbReference type="GO" id="GO:0005524">
    <property type="term" value="F:ATP binding"/>
    <property type="evidence" value="ECO:0007669"/>
    <property type="project" value="UniProtKB-UniRule"/>
</dbReference>
<comment type="subunit">
    <text evidence="7">Homodimer.</text>
</comment>
<comment type="caution">
    <text evidence="9">The sequence shown here is derived from an EMBL/GenBank/DDBJ whole genome shotgun (WGS) entry which is preliminary data.</text>
</comment>
<gene>
    <name evidence="7 9" type="primary">smc</name>
    <name evidence="9" type="ORF">ENE74_02405</name>
</gene>
<keyword evidence="5 7" id="KW-0175">Coiled coil</keyword>
<dbReference type="InterPro" id="IPR003395">
    <property type="entry name" value="RecF/RecN/SMC_N"/>
</dbReference>
<dbReference type="GO" id="GO:0005737">
    <property type="term" value="C:cytoplasm"/>
    <property type="evidence" value="ECO:0007669"/>
    <property type="project" value="UniProtKB-SubCell"/>
</dbReference>
<dbReference type="HAMAP" id="MF_01894">
    <property type="entry name" value="Smc_prok"/>
    <property type="match status" value="1"/>
</dbReference>
<dbReference type="InterPro" id="IPR024704">
    <property type="entry name" value="SMC"/>
</dbReference>
<evidence type="ECO:0000256" key="4">
    <source>
        <dbReference type="ARBA" id="ARBA00022840"/>
    </source>
</evidence>
<dbReference type="GO" id="GO:0006260">
    <property type="term" value="P:DNA replication"/>
    <property type="evidence" value="ECO:0007669"/>
    <property type="project" value="UniProtKB-UniRule"/>
</dbReference>
<dbReference type="Pfam" id="PF02463">
    <property type="entry name" value="SMC_N"/>
    <property type="match status" value="1"/>
</dbReference>
<evidence type="ECO:0000259" key="8">
    <source>
        <dbReference type="Pfam" id="PF02463"/>
    </source>
</evidence>
<name>A0A437JC28_9SPHN</name>
<comment type="function">
    <text evidence="7">Required for chromosome condensation and partitioning.</text>
</comment>
<feature type="binding site" evidence="7">
    <location>
        <begin position="32"/>
        <end position="39"/>
    </location>
    <ligand>
        <name>ATP</name>
        <dbReference type="ChEBI" id="CHEBI:30616"/>
    </ligand>
</feature>
<dbReference type="InterPro" id="IPR011890">
    <property type="entry name" value="SMC_prok"/>
</dbReference>
<dbReference type="GO" id="GO:0007062">
    <property type="term" value="P:sister chromatid cohesion"/>
    <property type="evidence" value="ECO:0007669"/>
    <property type="project" value="InterPro"/>
</dbReference>
<dbReference type="PANTHER" id="PTHR43977">
    <property type="entry name" value="STRUCTURAL MAINTENANCE OF CHROMOSOMES PROTEIN 3"/>
    <property type="match status" value="1"/>
</dbReference>
<dbReference type="FunFam" id="3.40.50.300:FF:000901">
    <property type="entry name" value="Chromosome partition protein Smc"/>
    <property type="match status" value="1"/>
</dbReference>
<evidence type="ECO:0000256" key="3">
    <source>
        <dbReference type="ARBA" id="ARBA00022741"/>
    </source>
</evidence>
<feature type="coiled-coil region" evidence="7">
    <location>
        <begin position="750"/>
        <end position="784"/>
    </location>
</feature>
<organism evidence="9 10">
    <name type="scientific">Sphingobium algorifonticola</name>
    <dbReference type="NCBI Taxonomy" id="2008318"/>
    <lineage>
        <taxon>Bacteria</taxon>
        <taxon>Pseudomonadati</taxon>
        <taxon>Pseudomonadota</taxon>
        <taxon>Alphaproteobacteria</taxon>
        <taxon>Sphingomonadales</taxon>
        <taxon>Sphingomonadaceae</taxon>
        <taxon>Sphingobium</taxon>
    </lineage>
</organism>
<feature type="domain" description="RecF/RecN/SMC N-terminal" evidence="8">
    <location>
        <begin position="3"/>
        <end position="1129"/>
    </location>
</feature>
<dbReference type="GO" id="GO:0007059">
    <property type="term" value="P:chromosome segregation"/>
    <property type="evidence" value="ECO:0007669"/>
    <property type="project" value="UniProtKB-UniRule"/>
</dbReference>
<feature type="coiled-coil region" evidence="7">
    <location>
        <begin position="172"/>
        <end position="213"/>
    </location>
</feature>
<dbReference type="GO" id="GO:0030261">
    <property type="term" value="P:chromosome condensation"/>
    <property type="evidence" value="ECO:0007669"/>
    <property type="project" value="InterPro"/>
</dbReference>
<comment type="domain">
    <text evidence="7">Contains large globular domains required for ATP hydrolysis at each terminus and a third globular domain forming a flexible hinge near the middle of the molecule. These domains are separated by coiled-coil structures.</text>
</comment>
<keyword evidence="6 7" id="KW-0238">DNA-binding</keyword>
<evidence type="ECO:0000256" key="5">
    <source>
        <dbReference type="ARBA" id="ARBA00023054"/>
    </source>
</evidence>
<dbReference type="EMBL" id="RZUL01000001">
    <property type="protein sequence ID" value="RVT43496.1"/>
    <property type="molecule type" value="Genomic_DNA"/>
</dbReference>
<dbReference type="Gene3D" id="3.40.50.300">
    <property type="entry name" value="P-loop containing nucleotide triphosphate hydrolases"/>
    <property type="match status" value="2"/>
</dbReference>
<sequence>MQIKRLKLSGFKSFVDATELRIEPGLTGIVGPNGCGKSNLLEAIRWVMGESSARSMRGGGMDDVIFAGTATRPQRDFAEVALLTIQEQGELFPSVDVGADGELEVIRRIERGAGSAYRANGRDVRAKDVSLIFADAATGAHSPALVSQGKIAAVIAARPQERRAMLEEAAGIAGLHVRRRDAEQKLRAAEANLARLDDILGDMDNRANALRRQARAAERYTVLSGQIRTAEARTIFARWREAAAAAEAARAEAQAAEAAVGMAQEAQTAAAAHVRAAVDALATARSAAQQARDAATDAGHRLATLRAERTAIARRLDDLSAQAARLEEDRGRESALAHDAAQALARLAEEGAALKARIAETQATAPDRAARVAEAETVARDAEVALARAMAQQAGEQAELRVAEAALIAAKGRLERAERDLRRAETEQADLPALAPLEARREEATVARQAAQADQASAEAAIAAAETHRDEAATARAAAESALSAARAALAALDSEAAALAKALERRDGADRALDRVTAASGYERALAAALGDDLEAAIGVAGTRRWGGGEALAGDPAVPSGTTPLSDHVTAPPELARRLAQIAVAEHDAGQTLAVGQRLVTLDGQMRRWDGFVALEGGAEAAQRLIRRNRLDAIVTQRPGLAQDVDDAGQALAMAENAAQSAAAALLAGRARLADAEQRARAALRSLDDVAGAIERRAARDDALAARLEDLRRDHAAALADHEAAQGARAALPDGAETHTHVAALSQASDRARLAVAQAQADLAMAERAAASDRERLAATEAEARGWRARAGEAAKRIAAMAGRADAIAADRAALDGKPDTLDTEIATLADAVTTLADRATVAQTAERAAETALAETEARERAAAEQVSAAREARAGAAARAEAAQDKRLETGRLSGERFECPPPVLPEKTGFDSATIRIAQTEQAEQDRLVAERERIGPVNLVAAQELAELEAAQARSRAESAELTQAIHQLRGSIGSLNREGRQRLLAAFEAVDGHFRRLFTTLFDGGQAHLQLIDSEDPLEAGLEIMAQPPGKKLAALTLLSGGEQALTAVALIFGLFLTNPAPICVLDEVDAPLDDANVERFCDLLDRMVADTRTRYLIVTHNAVTMARMHRLFGVTMVEQGVSRLVSVDLGGAEELLAAE</sequence>
<evidence type="ECO:0000256" key="7">
    <source>
        <dbReference type="HAMAP-Rule" id="MF_01894"/>
    </source>
</evidence>
<proteinExistence type="inferred from homology"/>
<accession>A0A437JC28</accession>
<keyword evidence="3 7" id="KW-0547">Nucleotide-binding</keyword>